<dbReference type="EMBL" id="FPBH01000020">
    <property type="protein sequence ID" value="SFU23145.1"/>
    <property type="molecule type" value="Genomic_DNA"/>
</dbReference>
<evidence type="ECO:0000259" key="1">
    <source>
        <dbReference type="Pfam" id="PF18863"/>
    </source>
</evidence>
<dbReference type="Proteomes" id="UP000198844">
    <property type="component" value="Unassembled WGS sequence"/>
</dbReference>
<dbReference type="Pfam" id="PF18863">
    <property type="entry name" value="AbiJ_NTD4"/>
    <property type="match status" value="1"/>
</dbReference>
<accession>A0A1I7EH18</accession>
<proteinExistence type="predicted"/>
<dbReference type="OrthoDB" id="9786278at2"/>
<dbReference type="AlphaFoldDB" id="A0A1I7EH18"/>
<feature type="domain" description="HEPN AbiJ-N-terminal" evidence="1">
    <location>
        <begin position="1"/>
        <end position="149"/>
    </location>
</feature>
<dbReference type="InterPro" id="IPR049503">
    <property type="entry name" value="AbiJ_NTD4"/>
</dbReference>
<reference evidence="2 3" key="1">
    <citation type="submission" date="2016-10" db="EMBL/GenBank/DDBJ databases">
        <authorList>
            <person name="de Groot N.N."/>
        </authorList>
    </citation>
    <scope>NUCLEOTIDE SEQUENCE [LARGE SCALE GENOMIC DNA]</scope>
    <source>
        <strain evidence="2 3">LMG 27731</strain>
    </source>
</reference>
<protein>
    <recommendedName>
        <fullName evidence="1">HEPN AbiJ-N-terminal domain-containing protein</fullName>
    </recommendedName>
</protein>
<evidence type="ECO:0000313" key="3">
    <source>
        <dbReference type="Proteomes" id="UP000198844"/>
    </source>
</evidence>
<name>A0A1I7EH18_9BURK</name>
<organism evidence="2 3">
    <name type="scientific">Paraburkholderia aspalathi</name>
    <dbReference type="NCBI Taxonomy" id="1324617"/>
    <lineage>
        <taxon>Bacteria</taxon>
        <taxon>Pseudomonadati</taxon>
        <taxon>Pseudomonadota</taxon>
        <taxon>Betaproteobacteria</taxon>
        <taxon>Burkholderiales</taxon>
        <taxon>Burkholderiaceae</taxon>
        <taxon>Paraburkholderia</taxon>
    </lineage>
</organism>
<evidence type="ECO:0000313" key="2">
    <source>
        <dbReference type="EMBL" id="SFU23145.1"/>
    </source>
</evidence>
<dbReference type="RefSeq" id="WP_093640314.1">
    <property type="nucleotide sequence ID" value="NZ_FPBH01000020.1"/>
</dbReference>
<gene>
    <name evidence="2" type="ORF">SAMN05192563_102035</name>
</gene>
<sequence>MRFSERHGLVKTPEALRPEAMPDELRNTLWNAIGSIIDLGRDPNPLTECYWRDHLKKPVDSRPPTPTAWHMFKADFLAADYAGVYDRVEFILDHIDDMWVPIHGKRVGKLTKAINWALERELAAYRLVNGLIVPVTSQQEVDALDEALSLTGPFSGAQTHIASALTHLSNRQHPDLRNSIKESISAVEAAASVVAGKPGATLGAALATLEKERKLHGSLKAAFSALYGYTSDANGIRHALMDEPDLTAADAKFFLLTCSSFVNYLKSLS</sequence>